<evidence type="ECO:0000259" key="1">
    <source>
        <dbReference type="Pfam" id="PF04230"/>
    </source>
</evidence>
<evidence type="ECO:0000313" key="2">
    <source>
        <dbReference type="EMBL" id="MBA0124224.1"/>
    </source>
</evidence>
<organism evidence="2 3">
    <name type="scientific">Haloechinothrix aidingensis</name>
    <dbReference type="NCBI Taxonomy" id="2752311"/>
    <lineage>
        <taxon>Bacteria</taxon>
        <taxon>Bacillati</taxon>
        <taxon>Actinomycetota</taxon>
        <taxon>Actinomycetes</taxon>
        <taxon>Pseudonocardiales</taxon>
        <taxon>Pseudonocardiaceae</taxon>
        <taxon>Haloechinothrix</taxon>
    </lineage>
</organism>
<keyword evidence="3" id="KW-1185">Reference proteome</keyword>
<dbReference type="EMBL" id="JACCKD010000001">
    <property type="protein sequence ID" value="MBA0124224.1"/>
    <property type="molecule type" value="Genomic_DNA"/>
</dbReference>
<dbReference type="AlphaFoldDB" id="A0A837ZVV5"/>
<proteinExistence type="predicted"/>
<dbReference type="Pfam" id="PF04230">
    <property type="entry name" value="PS_pyruv_trans"/>
    <property type="match status" value="1"/>
</dbReference>
<feature type="domain" description="Polysaccharide pyruvyl transferase" evidence="1">
    <location>
        <begin position="29"/>
        <end position="207"/>
    </location>
</feature>
<dbReference type="InterPro" id="IPR007345">
    <property type="entry name" value="Polysacch_pyruvyl_Trfase"/>
</dbReference>
<gene>
    <name evidence="2" type="ORF">H0B56_01550</name>
</gene>
<dbReference type="GO" id="GO:0016740">
    <property type="term" value="F:transferase activity"/>
    <property type="evidence" value="ECO:0007669"/>
    <property type="project" value="UniProtKB-KW"/>
</dbReference>
<protein>
    <submittedName>
        <fullName evidence="2">Polysaccharide pyruvyl transferase family protein</fullName>
    </submittedName>
</protein>
<comment type="caution">
    <text evidence="2">The sequence shown here is derived from an EMBL/GenBank/DDBJ whole genome shotgun (WGS) entry which is preliminary data.</text>
</comment>
<dbReference type="Proteomes" id="UP000582974">
    <property type="component" value="Unassembled WGS sequence"/>
</dbReference>
<dbReference type="RefSeq" id="WP_180891114.1">
    <property type="nucleotide sequence ID" value="NZ_JACCKD010000001.1"/>
</dbReference>
<accession>A0A837ZVV5</accession>
<sequence>MPSSPADVPVEHEPRSPVYYLVAPVGTPNYGDELIAAGWLRYLAEHAPGATVWLDTHSPGPAQVLFAGMHPGLRVTDTLWRLCGAAPSEEPWQVSSWVQAAVHSPGMTPHLHHGIGLLHRADVLHVLGGGYVNALWPRHIGLLAGVLAAARVSGARTAMTGHGLLPPAAGVTTLLHALVGRFDVVDARDRPSAELLGLERGVDDAFLALGAEGHSGADACWPGQEPPEVLLCVQSDMVGESVTELAATVLSTLRAWHVPPHRVCFVEGIPRVDREVFELLEHELPGARFYPFADVWDRGLPARAGQVWISTRFHVHLVASAAGASGVALPVSEDYYAVKHRSLAELGSGWHVAEGPAGPLPWPSGGGFDPAELARLTREKRDIAKGIYAPEAEPHGDG</sequence>
<reference evidence="2 3" key="1">
    <citation type="submission" date="2020-07" db="EMBL/GenBank/DDBJ databases">
        <title>Genome of Haloechinothrix sp.</title>
        <authorList>
            <person name="Tang S.-K."/>
            <person name="Yang L."/>
            <person name="Zhu W.-Y."/>
        </authorList>
    </citation>
    <scope>NUCLEOTIDE SEQUENCE [LARGE SCALE GENOMIC DNA]</scope>
    <source>
        <strain evidence="2 3">YIM 98757</strain>
    </source>
</reference>
<name>A0A837ZVV5_9PSEU</name>
<evidence type="ECO:0000313" key="3">
    <source>
        <dbReference type="Proteomes" id="UP000582974"/>
    </source>
</evidence>
<keyword evidence="2" id="KW-0808">Transferase</keyword>